<keyword evidence="3" id="KW-1185">Reference proteome</keyword>
<dbReference type="PRINTS" id="PR00081">
    <property type="entry name" value="GDHRDH"/>
</dbReference>
<protein>
    <submittedName>
        <fullName evidence="2">Cyclopentanol dehydrogenase</fullName>
        <ecNumber evidence="2">1.1.1.163</ecNumber>
    </submittedName>
</protein>
<dbReference type="NCBIfam" id="NF004513">
    <property type="entry name" value="PRK05854.1"/>
    <property type="match status" value="1"/>
</dbReference>
<dbReference type="EC" id="1.1.1.163" evidence="2"/>
<dbReference type="AlphaFoldDB" id="A0A1S1HBG5"/>
<evidence type="ECO:0000256" key="1">
    <source>
        <dbReference type="ARBA" id="ARBA00023002"/>
    </source>
</evidence>
<evidence type="ECO:0000313" key="2">
    <source>
        <dbReference type="EMBL" id="OHT19569.1"/>
    </source>
</evidence>
<dbReference type="PANTHER" id="PTHR43157:SF31">
    <property type="entry name" value="PHOSPHATIDYLINOSITOL-GLYCAN BIOSYNTHESIS CLASS F PROTEIN"/>
    <property type="match status" value="1"/>
</dbReference>
<dbReference type="SUPFAM" id="SSF51735">
    <property type="entry name" value="NAD(P)-binding Rossmann-fold domains"/>
    <property type="match status" value="1"/>
</dbReference>
<dbReference type="Pfam" id="PF00106">
    <property type="entry name" value="adh_short"/>
    <property type="match status" value="1"/>
</dbReference>
<dbReference type="InterPro" id="IPR036291">
    <property type="entry name" value="NAD(P)-bd_dom_sf"/>
</dbReference>
<keyword evidence="1 2" id="KW-0560">Oxidoreductase</keyword>
<comment type="caution">
    <text evidence="2">The sequence shown here is derived from an EMBL/GenBank/DDBJ whole genome shotgun (WGS) entry which is preliminary data.</text>
</comment>
<dbReference type="EMBL" id="MIPT01000001">
    <property type="protein sequence ID" value="OHT19569.1"/>
    <property type="molecule type" value="Genomic_DNA"/>
</dbReference>
<gene>
    <name evidence="2" type="primary">cpnA_4</name>
    <name evidence="2" type="ORF">BHE75_01556</name>
</gene>
<dbReference type="GO" id="GO:0055041">
    <property type="term" value="F:cyclopentanol dehydrogenase activity"/>
    <property type="evidence" value="ECO:0007669"/>
    <property type="project" value="UniProtKB-EC"/>
</dbReference>
<accession>A0A1S1HBG5</accession>
<sequence>MRKWGENDIPDLSGKRVLITGAASGIGFEAARALARRDAEILAVDRNEQLGRTIADRIRTSKADAKLEFRMLDLSRLQAVKDFAASLAAEGRPIDILVNNAGIQPISERRTSGDGFELTFAIGHLGHFTLTGLLLPLLNAAPAPRVVTVSSLVHGQGRFNWNDLQIERGYRAQRAYNQTKLANLLFAREFQRRIDQAGSNIKSIAVHPGVAQTSIGANRKQLGKFRLADHFISSILSVVMPYLGQPASAGALPTLYGATAPDAEGGGFYGPGGFGGMKGAPAPATIKPSGQDMAAAGKLWGITEELTGVRFQL</sequence>
<organism evidence="2 3">
    <name type="scientific">Edaphosphingomonas haloaromaticamans</name>
    <dbReference type="NCBI Taxonomy" id="653954"/>
    <lineage>
        <taxon>Bacteria</taxon>
        <taxon>Pseudomonadati</taxon>
        <taxon>Pseudomonadota</taxon>
        <taxon>Alphaproteobacteria</taxon>
        <taxon>Sphingomonadales</taxon>
        <taxon>Rhizorhabdaceae</taxon>
        <taxon>Edaphosphingomonas</taxon>
    </lineage>
</organism>
<dbReference type="NCBIfam" id="NF004846">
    <property type="entry name" value="PRK06197.1"/>
    <property type="match status" value="1"/>
</dbReference>
<dbReference type="Gene3D" id="3.40.50.720">
    <property type="entry name" value="NAD(P)-binding Rossmann-like Domain"/>
    <property type="match status" value="1"/>
</dbReference>
<reference evidence="2 3" key="1">
    <citation type="submission" date="2016-09" db="EMBL/GenBank/DDBJ databases">
        <title>Metabolic pathway, cell adaptation mechanisms and a novel monoxygenase revealed through proteogenomic-transcription analysis of a Sphingomonas haloaromaticamans strain degrading the fungicide ortho-phenylphenol.</title>
        <authorList>
            <person name="Perruchon C."/>
            <person name="Papadopoulou E.S."/>
            <person name="Rousidou C."/>
            <person name="Vasileiadis S."/>
            <person name="Tanou G."/>
            <person name="Amoutzias G."/>
            <person name="Molassiotis A."/>
            <person name="Karpouzas D.G."/>
        </authorList>
    </citation>
    <scope>NUCLEOTIDE SEQUENCE [LARGE SCALE GENOMIC DNA]</scope>
    <source>
        <strain evidence="2 3">P3</strain>
    </source>
</reference>
<dbReference type="PANTHER" id="PTHR43157">
    <property type="entry name" value="PHOSPHATIDYLINOSITOL-GLYCAN BIOSYNTHESIS CLASS F PROTEIN-RELATED"/>
    <property type="match status" value="1"/>
</dbReference>
<dbReference type="OrthoDB" id="109589at2"/>
<name>A0A1S1HBG5_9SPHN</name>
<dbReference type="Proteomes" id="UP000179467">
    <property type="component" value="Unassembled WGS sequence"/>
</dbReference>
<evidence type="ECO:0000313" key="3">
    <source>
        <dbReference type="Proteomes" id="UP000179467"/>
    </source>
</evidence>
<dbReference type="InterPro" id="IPR002347">
    <property type="entry name" value="SDR_fam"/>
</dbReference>
<dbReference type="RefSeq" id="WP_070935596.1">
    <property type="nucleotide sequence ID" value="NZ_MIPT01000001.1"/>
</dbReference>
<proteinExistence type="predicted"/>